<feature type="transmembrane region" description="Helical" evidence="5">
    <location>
        <begin position="74"/>
        <end position="95"/>
    </location>
</feature>
<evidence type="ECO:0000256" key="3">
    <source>
        <dbReference type="ARBA" id="ARBA00022989"/>
    </source>
</evidence>
<dbReference type="Proteomes" id="UP000251835">
    <property type="component" value="Unassembled WGS sequence"/>
</dbReference>
<keyword evidence="2 5" id="KW-0812">Transmembrane</keyword>
<evidence type="ECO:0000256" key="4">
    <source>
        <dbReference type="ARBA" id="ARBA00023136"/>
    </source>
</evidence>
<keyword evidence="8" id="KW-1185">Reference proteome</keyword>
<feature type="domain" description="TM2" evidence="6">
    <location>
        <begin position="49"/>
        <end position="93"/>
    </location>
</feature>
<comment type="subcellular location">
    <subcellularLocation>
        <location evidence="1">Membrane</location>
        <topology evidence="1">Multi-pass membrane protein</topology>
    </subcellularLocation>
</comment>
<evidence type="ECO:0000259" key="6">
    <source>
        <dbReference type="Pfam" id="PF05154"/>
    </source>
</evidence>
<keyword evidence="3 5" id="KW-1133">Transmembrane helix</keyword>
<protein>
    <submittedName>
        <fullName evidence="7">TM2 domain-containing protein</fullName>
    </submittedName>
</protein>
<feature type="transmembrane region" description="Helical" evidence="5">
    <location>
        <begin position="47"/>
        <end position="68"/>
    </location>
</feature>
<evidence type="ECO:0000313" key="8">
    <source>
        <dbReference type="Proteomes" id="UP000251835"/>
    </source>
</evidence>
<dbReference type="EMBL" id="QENZ01000003">
    <property type="protein sequence ID" value="PVX52009.1"/>
    <property type="molecule type" value="Genomic_DNA"/>
</dbReference>
<dbReference type="GO" id="GO:0016020">
    <property type="term" value="C:membrane"/>
    <property type="evidence" value="ECO:0007669"/>
    <property type="project" value="UniProtKB-SubCell"/>
</dbReference>
<dbReference type="RefSeq" id="WP_207778380.1">
    <property type="nucleotide sequence ID" value="NZ_QENZ01000003.1"/>
</dbReference>
<evidence type="ECO:0000313" key="7">
    <source>
        <dbReference type="EMBL" id="PVX52009.1"/>
    </source>
</evidence>
<dbReference type="InterPro" id="IPR007829">
    <property type="entry name" value="TM2"/>
</dbReference>
<name>A0A7L4UQR3_BALHA</name>
<dbReference type="AlphaFoldDB" id="A0A7L4UQR3"/>
<accession>A0A7L4UQR3</accession>
<evidence type="ECO:0000256" key="2">
    <source>
        <dbReference type="ARBA" id="ARBA00022692"/>
    </source>
</evidence>
<organism evidence="7 8">
    <name type="scientific">Balneicella halophila</name>
    <dbReference type="NCBI Taxonomy" id="1537566"/>
    <lineage>
        <taxon>Bacteria</taxon>
        <taxon>Pseudomonadati</taxon>
        <taxon>Bacteroidota</taxon>
        <taxon>Bacteroidia</taxon>
        <taxon>Bacteroidales</taxon>
        <taxon>Balneicellaceae</taxon>
        <taxon>Balneicella</taxon>
    </lineage>
</organism>
<sequence>MDNNLFNMLPGIDYEERVMIENAIQGLTDEQKQKFLMIYQGRRQDSMNILIFTLLGFVGIAGIHRFVIGDIGLGIVYLLTAGLCWIGTIVDLVNYKSITLNYNRQKIQEVLMMMGNNPHRV</sequence>
<keyword evidence="4 5" id="KW-0472">Membrane</keyword>
<evidence type="ECO:0000256" key="5">
    <source>
        <dbReference type="SAM" id="Phobius"/>
    </source>
</evidence>
<proteinExistence type="predicted"/>
<comment type="caution">
    <text evidence="7">The sequence shown here is derived from an EMBL/GenBank/DDBJ whole genome shotgun (WGS) entry which is preliminary data.</text>
</comment>
<evidence type="ECO:0000256" key="1">
    <source>
        <dbReference type="ARBA" id="ARBA00004141"/>
    </source>
</evidence>
<gene>
    <name evidence="7" type="ORF">C7377_0304</name>
</gene>
<dbReference type="Pfam" id="PF05154">
    <property type="entry name" value="TM2"/>
    <property type="match status" value="1"/>
</dbReference>
<reference evidence="7 8" key="1">
    <citation type="submission" date="2018-05" db="EMBL/GenBank/DDBJ databases">
        <title>Genomic Encyclopedia of Type Strains, Phase IV (KMG-IV): sequencing the most valuable type-strain genomes for metagenomic binning, comparative biology and taxonomic classification.</title>
        <authorList>
            <person name="Goeker M."/>
        </authorList>
    </citation>
    <scope>NUCLEOTIDE SEQUENCE [LARGE SCALE GENOMIC DNA]</scope>
    <source>
        <strain evidence="7 8">DSM 28579</strain>
    </source>
</reference>